<name>A0ABP7CXQ0_9MICC</name>
<dbReference type="Proteomes" id="UP001501536">
    <property type="component" value="Unassembled WGS sequence"/>
</dbReference>
<comment type="caution">
    <text evidence="3">The sequence shown here is derived from an EMBL/GenBank/DDBJ whole genome shotgun (WGS) entry which is preliminary data.</text>
</comment>
<protein>
    <recommendedName>
        <fullName evidence="2">DUF7455 domain-containing protein</fullName>
    </recommendedName>
</protein>
<dbReference type="EMBL" id="BAABCJ010000001">
    <property type="protein sequence ID" value="GAA3696209.1"/>
    <property type="molecule type" value="Genomic_DNA"/>
</dbReference>
<proteinExistence type="predicted"/>
<feature type="region of interest" description="Disordered" evidence="1">
    <location>
        <begin position="50"/>
        <end position="75"/>
    </location>
</feature>
<accession>A0ABP7CXQ0</accession>
<feature type="compositionally biased region" description="Basic and acidic residues" evidence="1">
    <location>
        <begin position="61"/>
        <end position="75"/>
    </location>
</feature>
<evidence type="ECO:0000313" key="4">
    <source>
        <dbReference type="Proteomes" id="UP001501536"/>
    </source>
</evidence>
<dbReference type="InterPro" id="IPR055878">
    <property type="entry name" value="DUF7455"/>
</dbReference>
<evidence type="ECO:0000313" key="3">
    <source>
        <dbReference type="EMBL" id="GAA3696209.1"/>
    </source>
</evidence>
<evidence type="ECO:0000256" key="1">
    <source>
        <dbReference type="SAM" id="MobiDB-lite"/>
    </source>
</evidence>
<reference evidence="4" key="1">
    <citation type="journal article" date="2019" name="Int. J. Syst. Evol. Microbiol.">
        <title>The Global Catalogue of Microorganisms (GCM) 10K type strain sequencing project: providing services to taxonomists for standard genome sequencing and annotation.</title>
        <authorList>
            <consortium name="The Broad Institute Genomics Platform"/>
            <consortium name="The Broad Institute Genome Sequencing Center for Infectious Disease"/>
            <person name="Wu L."/>
            <person name="Ma J."/>
        </authorList>
    </citation>
    <scope>NUCLEOTIDE SEQUENCE [LARGE SCALE GENOMIC DNA]</scope>
    <source>
        <strain evidence="4">JCM 16961</strain>
    </source>
</reference>
<sequence length="75" mass="8249">MSATTVAERELTALDRCDRCGAQAYVRAVLATSGGELLFCGHHAREVESKLRPQTSGWQDETSKLHEKPSFAEVD</sequence>
<keyword evidence="4" id="KW-1185">Reference proteome</keyword>
<evidence type="ECO:0000259" key="2">
    <source>
        <dbReference type="Pfam" id="PF24254"/>
    </source>
</evidence>
<gene>
    <name evidence="3" type="ORF">GCM10022377_06280</name>
</gene>
<organism evidence="3 4">
    <name type="scientific">Zhihengliuella alba</name>
    <dbReference type="NCBI Taxonomy" id="547018"/>
    <lineage>
        <taxon>Bacteria</taxon>
        <taxon>Bacillati</taxon>
        <taxon>Actinomycetota</taxon>
        <taxon>Actinomycetes</taxon>
        <taxon>Micrococcales</taxon>
        <taxon>Micrococcaceae</taxon>
        <taxon>Zhihengliuella</taxon>
    </lineage>
</organism>
<feature type="domain" description="DUF7455" evidence="2">
    <location>
        <begin position="11"/>
        <end position="65"/>
    </location>
</feature>
<dbReference type="RefSeq" id="WP_344879819.1">
    <property type="nucleotide sequence ID" value="NZ_BAABCJ010000001.1"/>
</dbReference>
<dbReference type="Pfam" id="PF24254">
    <property type="entry name" value="DUF7455"/>
    <property type="match status" value="1"/>
</dbReference>